<dbReference type="eggNOG" id="KOG1339">
    <property type="taxonomic scope" value="Eukaryota"/>
</dbReference>
<name>G7I754_MEDTR</name>
<evidence type="ECO:0000256" key="1">
    <source>
        <dbReference type="SAM" id="MobiDB-lite"/>
    </source>
</evidence>
<dbReference type="GO" id="GO:0006508">
    <property type="term" value="P:proteolysis"/>
    <property type="evidence" value="ECO:0007669"/>
    <property type="project" value="UniProtKB-KW"/>
</dbReference>
<reference evidence="3 5" key="1">
    <citation type="journal article" date="2011" name="Nature">
        <title>The Medicago genome provides insight into the evolution of rhizobial symbioses.</title>
        <authorList>
            <person name="Young N.D."/>
            <person name="Debelle F."/>
            <person name="Oldroyd G.E."/>
            <person name="Geurts R."/>
            <person name="Cannon S.B."/>
            <person name="Udvardi M.K."/>
            <person name="Benedito V.A."/>
            <person name="Mayer K.F."/>
            <person name="Gouzy J."/>
            <person name="Schoof H."/>
            <person name="Van de Peer Y."/>
            <person name="Proost S."/>
            <person name="Cook D.R."/>
            <person name="Meyers B.C."/>
            <person name="Spannagl M."/>
            <person name="Cheung F."/>
            <person name="De Mita S."/>
            <person name="Krishnakumar V."/>
            <person name="Gundlach H."/>
            <person name="Zhou S."/>
            <person name="Mudge J."/>
            <person name="Bharti A.K."/>
            <person name="Murray J.D."/>
            <person name="Naoumkina M.A."/>
            <person name="Rosen B."/>
            <person name="Silverstein K.A."/>
            <person name="Tang H."/>
            <person name="Rombauts S."/>
            <person name="Zhao P.X."/>
            <person name="Zhou P."/>
            <person name="Barbe V."/>
            <person name="Bardou P."/>
            <person name="Bechner M."/>
            <person name="Bellec A."/>
            <person name="Berger A."/>
            <person name="Berges H."/>
            <person name="Bidwell S."/>
            <person name="Bisseling T."/>
            <person name="Choisne N."/>
            <person name="Couloux A."/>
            <person name="Denny R."/>
            <person name="Deshpande S."/>
            <person name="Dai X."/>
            <person name="Doyle J.J."/>
            <person name="Dudez A.M."/>
            <person name="Farmer A.D."/>
            <person name="Fouteau S."/>
            <person name="Franken C."/>
            <person name="Gibelin C."/>
            <person name="Gish J."/>
            <person name="Goldstein S."/>
            <person name="Gonzalez A.J."/>
            <person name="Green P.J."/>
            <person name="Hallab A."/>
            <person name="Hartog M."/>
            <person name="Hua A."/>
            <person name="Humphray S.J."/>
            <person name="Jeong D.H."/>
            <person name="Jing Y."/>
            <person name="Jocker A."/>
            <person name="Kenton S.M."/>
            <person name="Kim D.J."/>
            <person name="Klee K."/>
            <person name="Lai H."/>
            <person name="Lang C."/>
            <person name="Lin S."/>
            <person name="Macmil S.L."/>
            <person name="Magdelenat G."/>
            <person name="Matthews L."/>
            <person name="McCorrison J."/>
            <person name="Monaghan E.L."/>
            <person name="Mun J.H."/>
            <person name="Najar F.Z."/>
            <person name="Nicholson C."/>
            <person name="Noirot C."/>
            <person name="O'Bleness M."/>
            <person name="Paule C.R."/>
            <person name="Poulain J."/>
            <person name="Prion F."/>
            <person name="Qin B."/>
            <person name="Qu C."/>
            <person name="Retzel E.F."/>
            <person name="Riddle C."/>
            <person name="Sallet E."/>
            <person name="Samain S."/>
            <person name="Samson N."/>
            <person name="Sanders I."/>
            <person name="Saurat O."/>
            <person name="Scarpelli C."/>
            <person name="Schiex T."/>
            <person name="Segurens B."/>
            <person name="Severin A.J."/>
            <person name="Sherrier D.J."/>
            <person name="Shi R."/>
            <person name="Sims S."/>
            <person name="Singer S.R."/>
            <person name="Sinharoy S."/>
            <person name="Sterck L."/>
            <person name="Viollet A."/>
            <person name="Wang B.B."/>
            <person name="Wang K."/>
            <person name="Wang M."/>
            <person name="Wang X."/>
            <person name="Warfsmann J."/>
            <person name="Weissenbach J."/>
            <person name="White D.D."/>
            <person name="White J.D."/>
            <person name="Wiley G.B."/>
            <person name="Wincker P."/>
            <person name="Xing Y."/>
            <person name="Yang L."/>
            <person name="Yao Z."/>
            <person name="Ying F."/>
            <person name="Zhai J."/>
            <person name="Zhou L."/>
            <person name="Zuber A."/>
            <person name="Denarie J."/>
            <person name="Dixon R.A."/>
            <person name="May G.D."/>
            <person name="Schwartz D.C."/>
            <person name="Rogers J."/>
            <person name="Quetier F."/>
            <person name="Town C.D."/>
            <person name="Roe B.A."/>
        </authorList>
    </citation>
    <scope>NUCLEOTIDE SEQUENCE [LARGE SCALE GENOMIC DNA]</scope>
    <source>
        <strain evidence="3">A17</strain>
        <strain evidence="4 5">cv. Jemalong A17</strain>
    </source>
</reference>
<dbReference type="STRING" id="3880.G7I754"/>
<organism evidence="3 5">
    <name type="scientific">Medicago truncatula</name>
    <name type="common">Barrel medic</name>
    <name type="synonym">Medicago tribuloides</name>
    <dbReference type="NCBI Taxonomy" id="3880"/>
    <lineage>
        <taxon>Eukaryota</taxon>
        <taxon>Viridiplantae</taxon>
        <taxon>Streptophyta</taxon>
        <taxon>Embryophyta</taxon>
        <taxon>Tracheophyta</taxon>
        <taxon>Spermatophyta</taxon>
        <taxon>Magnoliopsida</taxon>
        <taxon>eudicotyledons</taxon>
        <taxon>Gunneridae</taxon>
        <taxon>Pentapetalae</taxon>
        <taxon>rosids</taxon>
        <taxon>fabids</taxon>
        <taxon>Fabales</taxon>
        <taxon>Fabaceae</taxon>
        <taxon>Papilionoideae</taxon>
        <taxon>50 kb inversion clade</taxon>
        <taxon>NPAAA clade</taxon>
        <taxon>Hologalegina</taxon>
        <taxon>IRL clade</taxon>
        <taxon>Trifolieae</taxon>
        <taxon>Medicago</taxon>
    </lineage>
</organism>
<proteinExistence type="predicted"/>
<keyword evidence="5" id="KW-1185">Reference proteome</keyword>
<dbReference type="EnsemblPlants" id="AES59717">
    <property type="protein sequence ID" value="AES59717"/>
    <property type="gene ID" value="MTR_1g024910"/>
</dbReference>
<dbReference type="HOGENOM" id="CLU_1339312_0_0_1"/>
<evidence type="ECO:0000313" key="4">
    <source>
        <dbReference type="EnsemblPlants" id="AES59717"/>
    </source>
</evidence>
<dbReference type="PROSITE" id="PS51767">
    <property type="entry name" value="PEPTIDASE_A1"/>
    <property type="match status" value="1"/>
</dbReference>
<evidence type="ECO:0000313" key="3">
    <source>
        <dbReference type="EMBL" id="AES59717.1"/>
    </source>
</evidence>
<gene>
    <name evidence="3" type="ordered locus">MTR_1g024910</name>
</gene>
<dbReference type="InterPro" id="IPR021109">
    <property type="entry name" value="Peptidase_aspartic_dom_sf"/>
</dbReference>
<accession>G7I754</accession>
<evidence type="ECO:0000259" key="2">
    <source>
        <dbReference type="PROSITE" id="PS51767"/>
    </source>
</evidence>
<feature type="compositionally biased region" description="Basic residues" evidence="1">
    <location>
        <begin position="23"/>
        <end position="39"/>
    </location>
</feature>
<dbReference type="Gene3D" id="2.40.70.10">
    <property type="entry name" value="Acid Proteases"/>
    <property type="match status" value="1"/>
</dbReference>
<dbReference type="EMBL" id="CM001217">
    <property type="protein sequence ID" value="AES59717.1"/>
    <property type="molecule type" value="Genomic_DNA"/>
</dbReference>
<reference evidence="3 5" key="2">
    <citation type="journal article" date="2014" name="BMC Genomics">
        <title>An improved genome release (version Mt4.0) for the model legume Medicago truncatula.</title>
        <authorList>
            <person name="Tang H."/>
            <person name="Krishnakumar V."/>
            <person name="Bidwell S."/>
            <person name="Rosen B."/>
            <person name="Chan A."/>
            <person name="Zhou S."/>
            <person name="Gentzbittel L."/>
            <person name="Childs K.L."/>
            <person name="Yandell M."/>
            <person name="Gundlach H."/>
            <person name="Mayer K.F."/>
            <person name="Schwartz D.C."/>
            <person name="Town C.D."/>
        </authorList>
    </citation>
    <scope>GENOME REANNOTATION</scope>
    <source>
        <strain evidence="4 5">cv. Jemalong A17</strain>
    </source>
</reference>
<feature type="region of interest" description="Disordered" evidence="1">
    <location>
        <begin position="23"/>
        <end position="43"/>
    </location>
</feature>
<keyword evidence="3" id="KW-0378">Hydrolase</keyword>
<evidence type="ECO:0000313" key="5">
    <source>
        <dbReference type="Proteomes" id="UP000002051"/>
    </source>
</evidence>
<dbReference type="GO" id="GO:0008233">
    <property type="term" value="F:peptidase activity"/>
    <property type="evidence" value="ECO:0007669"/>
    <property type="project" value="UniProtKB-KW"/>
</dbReference>
<dbReference type="SUPFAM" id="SSF50630">
    <property type="entry name" value="Acid proteases"/>
    <property type="match status" value="1"/>
</dbReference>
<protein>
    <submittedName>
        <fullName evidence="3">Eukaryotic aspartyl protease family protein</fullName>
    </submittedName>
</protein>
<dbReference type="PaxDb" id="3880-AES59717"/>
<reference evidence="4" key="3">
    <citation type="submission" date="2015-04" db="UniProtKB">
        <authorList>
            <consortium name="EnsemblPlants"/>
        </authorList>
    </citation>
    <scope>IDENTIFICATION</scope>
    <source>
        <strain evidence="4">cv. Jemalong A17</strain>
    </source>
</reference>
<feature type="region of interest" description="Disordered" evidence="1">
    <location>
        <begin position="82"/>
        <end position="109"/>
    </location>
</feature>
<dbReference type="Pfam" id="PF00026">
    <property type="entry name" value="Asp"/>
    <property type="match status" value="1"/>
</dbReference>
<dbReference type="InterPro" id="IPR033121">
    <property type="entry name" value="PEPTIDASE_A1"/>
</dbReference>
<dbReference type="Proteomes" id="UP000002051">
    <property type="component" value="Unassembled WGS sequence"/>
</dbReference>
<feature type="domain" description="Peptidase A1" evidence="2">
    <location>
        <begin position="56"/>
        <end position="205"/>
    </location>
</feature>
<keyword evidence="3" id="KW-0645">Protease</keyword>
<dbReference type="MEROPS" id="A01.A47"/>
<sequence>MQCWITDTYMTFADMATGLIRETKKHTTSKTPKSNHNKSKSSSSNIQIFSKSYGGYSINLKFGTPPQTLSFVLDTCSSLVWSPSSSQQNESRERLKSMSTTHSSTRKMEEEMKVVQLKPWKCHRGSIMGDECIDVDVQDIIQHNNRNQNEDCYHEDCNSRGVEDLSFHFVIIGYKKLQFGMVYVLTLREEEERKIIEEKEGNSGF</sequence>
<dbReference type="AlphaFoldDB" id="G7I754"/>